<name>A0AAV4HTE4_9GAST</name>
<gene>
    <name evidence="1" type="ORF">ElyMa_002819600</name>
</gene>
<reference evidence="1 2" key="1">
    <citation type="journal article" date="2021" name="Elife">
        <title>Chloroplast acquisition without the gene transfer in kleptoplastic sea slugs, Plakobranchus ocellatus.</title>
        <authorList>
            <person name="Maeda T."/>
            <person name="Takahashi S."/>
            <person name="Yoshida T."/>
            <person name="Shimamura S."/>
            <person name="Takaki Y."/>
            <person name="Nagai Y."/>
            <person name="Toyoda A."/>
            <person name="Suzuki Y."/>
            <person name="Arimoto A."/>
            <person name="Ishii H."/>
            <person name="Satoh N."/>
            <person name="Nishiyama T."/>
            <person name="Hasebe M."/>
            <person name="Maruyama T."/>
            <person name="Minagawa J."/>
            <person name="Obokata J."/>
            <person name="Shigenobu S."/>
        </authorList>
    </citation>
    <scope>NUCLEOTIDE SEQUENCE [LARGE SCALE GENOMIC DNA]</scope>
</reference>
<organism evidence="1 2">
    <name type="scientific">Elysia marginata</name>
    <dbReference type="NCBI Taxonomy" id="1093978"/>
    <lineage>
        <taxon>Eukaryota</taxon>
        <taxon>Metazoa</taxon>
        <taxon>Spiralia</taxon>
        <taxon>Lophotrochozoa</taxon>
        <taxon>Mollusca</taxon>
        <taxon>Gastropoda</taxon>
        <taxon>Heterobranchia</taxon>
        <taxon>Euthyneura</taxon>
        <taxon>Panpulmonata</taxon>
        <taxon>Sacoglossa</taxon>
        <taxon>Placobranchoidea</taxon>
        <taxon>Plakobranchidae</taxon>
        <taxon>Elysia</taxon>
    </lineage>
</organism>
<comment type="caution">
    <text evidence="1">The sequence shown here is derived from an EMBL/GenBank/DDBJ whole genome shotgun (WGS) entry which is preliminary data.</text>
</comment>
<accession>A0AAV4HTE4</accession>
<keyword evidence="2" id="KW-1185">Reference proteome</keyword>
<proteinExistence type="predicted"/>
<evidence type="ECO:0000313" key="2">
    <source>
        <dbReference type="Proteomes" id="UP000762676"/>
    </source>
</evidence>
<evidence type="ECO:0000313" key="1">
    <source>
        <dbReference type="EMBL" id="GFS00653.1"/>
    </source>
</evidence>
<protein>
    <submittedName>
        <fullName evidence="1">Uncharacterized protein</fullName>
    </submittedName>
</protein>
<dbReference type="AlphaFoldDB" id="A0AAV4HTE4"/>
<dbReference type="Proteomes" id="UP000762676">
    <property type="component" value="Unassembled WGS sequence"/>
</dbReference>
<sequence length="71" mass="7823">MDPVRPIEPEKKFNSEHYTGEAKVAGADLRFFFKCKITGHIVRHYTAVDTMMKKAGAGVVLKATDVKTAAV</sequence>
<dbReference type="EMBL" id="BMAT01005845">
    <property type="protein sequence ID" value="GFS00653.1"/>
    <property type="molecule type" value="Genomic_DNA"/>
</dbReference>